<reference evidence="1 2" key="1">
    <citation type="submission" date="2020-08" db="EMBL/GenBank/DDBJ databases">
        <title>Genome public.</title>
        <authorList>
            <person name="Liu C."/>
            <person name="Sun Q."/>
        </authorList>
    </citation>
    <scope>NUCLEOTIDE SEQUENCE [LARGE SCALE GENOMIC DNA]</scope>
    <source>
        <strain evidence="1 2">BX3</strain>
    </source>
</reference>
<dbReference type="EMBL" id="JACRSW010000016">
    <property type="protein sequence ID" value="MBC8557065.1"/>
    <property type="molecule type" value="Genomic_DNA"/>
</dbReference>
<dbReference type="Gene3D" id="3.40.50.300">
    <property type="entry name" value="P-loop containing nucleotide triphosphate hydrolases"/>
    <property type="match status" value="1"/>
</dbReference>
<sequence>MDRKIVQVFYGAGKGKTSAAVGQCIRAASLGQSVIIIQFLKGKDAEEFNFLERLEPDIKLFRFEKSNGSYDELLDSQKKEEKQNILNGFNFAKKVIDTGECDVLVLDEVLNLLDWNIVSADDIIHLIRSKDDYCRLVLTGRSLPAEIAEYADVISKIELEKDLLDS</sequence>
<evidence type="ECO:0000313" key="2">
    <source>
        <dbReference type="Proteomes" id="UP000637513"/>
    </source>
</evidence>
<dbReference type="PANTHER" id="PTHR46638">
    <property type="entry name" value="CORRINOID ADENOSYLTRANSFERASE"/>
    <property type="match status" value="1"/>
</dbReference>
<keyword evidence="2" id="KW-1185">Reference proteome</keyword>
<dbReference type="Pfam" id="PF02572">
    <property type="entry name" value="CobA_CobO_BtuR"/>
    <property type="match status" value="1"/>
</dbReference>
<dbReference type="RefSeq" id="WP_022140892.1">
    <property type="nucleotide sequence ID" value="NZ_JACRSW010000016.1"/>
</dbReference>
<evidence type="ECO:0000313" key="1">
    <source>
        <dbReference type="EMBL" id="MBC8557065.1"/>
    </source>
</evidence>
<dbReference type="PANTHER" id="PTHR46638:SF1">
    <property type="entry name" value="CORRINOID ADENOSYLTRANSFERASE"/>
    <property type="match status" value="1"/>
</dbReference>
<organism evidence="1 2">
    <name type="scientific">Jutongia hominis</name>
    <dbReference type="NCBI Taxonomy" id="2763664"/>
    <lineage>
        <taxon>Bacteria</taxon>
        <taxon>Bacillati</taxon>
        <taxon>Bacillota</taxon>
        <taxon>Clostridia</taxon>
        <taxon>Lachnospirales</taxon>
        <taxon>Lachnospiraceae</taxon>
        <taxon>Jutongia</taxon>
    </lineage>
</organism>
<dbReference type="PIRSF" id="PIRSF015617">
    <property type="entry name" value="Adensltrnsf_CobA"/>
    <property type="match status" value="1"/>
</dbReference>
<comment type="caution">
    <text evidence="1">The sequence shown here is derived from an EMBL/GenBank/DDBJ whole genome shotgun (WGS) entry which is preliminary data.</text>
</comment>
<name>A0ABR7MTD1_9FIRM</name>
<dbReference type="InterPro" id="IPR003724">
    <property type="entry name" value="CblAdoTrfase_CobA"/>
</dbReference>
<protein>
    <submittedName>
        <fullName evidence="1">Cob(I)yrinic acid a,c-diamide adenosyltransferase</fullName>
    </submittedName>
</protein>
<proteinExistence type="predicted"/>
<dbReference type="InterPro" id="IPR027417">
    <property type="entry name" value="P-loop_NTPase"/>
</dbReference>
<dbReference type="Proteomes" id="UP000637513">
    <property type="component" value="Unassembled WGS sequence"/>
</dbReference>
<dbReference type="SUPFAM" id="SSF52540">
    <property type="entry name" value="P-loop containing nucleoside triphosphate hydrolases"/>
    <property type="match status" value="1"/>
</dbReference>
<gene>
    <name evidence="1" type="ORF">H8700_05015</name>
</gene>
<accession>A0ABR7MTD1</accession>